<evidence type="ECO:0000256" key="1">
    <source>
        <dbReference type="ARBA" id="ARBA00004162"/>
    </source>
</evidence>
<dbReference type="PANTHER" id="PTHR33909">
    <property type="entry name" value="SEC TRANSLOCON ACCESSORY COMPLEX SUBUNIT YAJC"/>
    <property type="match status" value="1"/>
</dbReference>
<keyword evidence="13" id="KW-1185">Reference proteome</keyword>
<dbReference type="RefSeq" id="WP_380602791.1">
    <property type="nucleotide sequence ID" value="NZ_JBHSDU010000014.1"/>
</dbReference>
<evidence type="ECO:0000256" key="4">
    <source>
        <dbReference type="ARBA" id="ARBA00022448"/>
    </source>
</evidence>
<keyword evidence="6 11" id="KW-0812">Transmembrane</keyword>
<evidence type="ECO:0000313" key="13">
    <source>
        <dbReference type="Proteomes" id="UP001595904"/>
    </source>
</evidence>
<dbReference type="InterPro" id="IPR003849">
    <property type="entry name" value="Preprotein_translocase_YajC"/>
</dbReference>
<comment type="similarity">
    <text evidence="2">Belongs to the YajC family.</text>
</comment>
<keyword evidence="8 11" id="KW-1133">Transmembrane helix</keyword>
<gene>
    <name evidence="12" type="primary">yajC</name>
    <name evidence="12" type="ORF">ACFPN2_27975</name>
</gene>
<keyword evidence="9" id="KW-0811">Translocation</keyword>
<organism evidence="12 13">
    <name type="scientific">Steroidobacter flavus</name>
    <dbReference type="NCBI Taxonomy" id="1842136"/>
    <lineage>
        <taxon>Bacteria</taxon>
        <taxon>Pseudomonadati</taxon>
        <taxon>Pseudomonadota</taxon>
        <taxon>Gammaproteobacteria</taxon>
        <taxon>Steroidobacterales</taxon>
        <taxon>Steroidobacteraceae</taxon>
        <taxon>Steroidobacter</taxon>
    </lineage>
</organism>
<dbReference type="Pfam" id="PF02699">
    <property type="entry name" value="YajC"/>
    <property type="match status" value="1"/>
</dbReference>
<evidence type="ECO:0000256" key="5">
    <source>
        <dbReference type="ARBA" id="ARBA00022475"/>
    </source>
</evidence>
<reference evidence="13" key="1">
    <citation type="journal article" date="2019" name="Int. J. Syst. Evol. Microbiol.">
        <title>The Global Catalogue of Microorganisms (GCM) 10K type strain sequencing project: providing services to taxonomists for standard genome sequencing and annotation.</title>
        <authorList>
            <consortium name="The Broad Institute Genomics Platform"/>
            <consortium name="The Broad Institute Genome Sequencing Center for Infectious Disease"/>
            <person name="Wu L."/>
            <person name="Ma J."/>
        </authorList>
    </citation>
    <scope>NUCLEOTIDE SEQUENCE [LARGE SCALE GENOMIC DNA]</scope>
    <source>
        <strain evidence="13">CGMCC 1.10759</strain>
    </source>
</reference>
<evidence type="ECO:0000256" key="3">
    <source>
        <dbReference type="ARBA" id="ARBA00014962"/>
    </source>
</evidence>
<keyword evidence="4" id="KW-0813">Transport</keyword>
<evidence type="ECO:0000256" key="2">
    <source>
        <dbReference type="ARBA" id="ARBA00006742"/>
    </source>
</evidence>
<comment type="subcellular location">
    <subcellularLocation>
        <location evidence="1">Cell membrane</location>
        <topology evidence="1">Single-pass membrane protein</topology>
    </subcellularLocation>
</comment>
<evidence type="ECO:0000256" key="9">
    <source>
        <dbReference type="ARBA" id="ARBA00023010"/>
    </source>
</evidence>
<evidence type="ECO:0000256" key="8">
    <source>
        <dbReference type="ARBA" id="ARBA00022989"/>
    </source>
</evidence>
<keyword evidence="10 11" id="KW-0472">Membrane</keyword>
<keyword evidence="5" id="KW-1003">Cell membrane</keyword>
<dbReference type="SMART" id="SM01323">
    <property type="entry name" value="YajC"/>
    <property type="match status" value="1"/>
</dbReference>
<accession>A0ABV8T0Q9</accession>
<feature type="transmembrane region" description="Helical" evidence="11">
    <location>
        <begin position="61"/>
        <end position="80"/>
    </location>
</feature>
<dbReference type="PANTHER" id="PTHR33909:SF1">
    <property type="entry name" value="SEC TRANSLOCON ACCESSORY COMPLEX SUBUNIT YAJC"/>
    <property type="match status" value="1"/>
</dbReference>
<protein>
    <recommendedName>
        <fullName evidence="3">Sec translocon accessory complex subunit YajC</fullName>
    </recommendedName>
</protein>
<proteinExistence type="inferred from homology"/>
<evidence type="ECO:0000256" key="10">
    <source>
        <dbReference type="ARBA" id="ARBA00023136"/>
    </source>
</evidence>
<evidence type="ECO:0000256" key="6">
    <source>
        <dbReference type="ARBA" id="ARBA00022692"/>
    </source>
</evidence>
<evidence type="ECO:0000313" key="12">
    <source>
        <dbReference type="EMBL" id="MFC4312955.1"/>
    </source>
</evidence>
<dbReference type="NCBIfam" id="TIGR00739">
    <property type="entry name" value="yajC"/>
    <property type="match status" value="1"/>
</dbReference>
<keyword evidence="7" id="KW-0653">Protein transport</keyword>
<dbReference type="EMBL" id="JBHSDU010000014">
    <property type="protein sequence ID" value="MFC4312955.1"/>
    <property type="molecule type" value="Genomic_DNA"/>
</dbReference>
<comment type="caution">
    <text evidence="12">The sequence shown here is derived from an EMBL/GenBank/DDBJ whole genome shotgun (WGS) entry which is preliminary data.</text>
</comment>
<evidence type="ECO:0000256" key="7">
    <source>
        <dbReference type="ARBA" id="ARBA00022927"/>
    </source>
</evidence>
<dbReference type="Proteomes" id="UP001595904">
    <property type="component" value="Unassembled WGS sequence"/>
</dbReference>
<evidence type="ECO:0000256" key="11">
    <source>
        <dbReference type="SAM" id="Phobius"/>
    </source>
</evidence>
<dbReference type="PRINTS" id="PR01853">
    <property type="entry name" value="YAJCTRNLCASE"/>
</dbReference>
<name>A0ABV8T0Q9_9GAMM</name>
<sequence length="150" mass="16056">MYNAPLFADPGGFGVRAHCAGRHGFAHSFPVFPQFRGHCKMDWLISTAAAQAAGAPGQPSALMQFLPLVLIFVVFYFLLIRPQTKRAKEHRAMVAALGVGAEVVTSGGILGKIVEVSEQFVTLEIASGVNIKVQRHAVSQELPKGTLKSA</sequence>